<keyword evidence="2" id="KW-1185">Reference proteome</keyword>
<dbReference type="AlphaFoldDB" id="A0A0C9WLG5"/>
<sequence>MVDTYPGVQEIRPMIKVLVMVLIVCGPVNPPVRTSGQARVNVQRDRDICLGSAYRKY</sequence>
<reference evidence="2" key="2">
    <citation type="submission" date="2015-01" db="EMBL/GenBank/DDBJ databases">
        <title>Evolutionary Origins and Diversification of the Mycorrhizal Mutualists.</title>
        <authorList>
            <consortium name="DOE Joint Genome Institute"/>
            <consortium name="Mycorrhizal Genomics Consortium"/>
            <person name="Kohler A."/>
            <person name="Kuo A."/>
            <person name="Nagy L.G."/>
            <person name="Floudas D."/>
            <person name="Copeland A."/>
            <person name="Barry K.W."/>
            <person name="Cichocki N."/>
            <person name="Veneault-Fourrey C."/>
            <person name="LaButti K."/>
            <person name="Lindquist E.A."/>
            <person name="Lipzen A."/>
            <person name="Lundell T."/>
            <person name="Morin E."/>
            <person name="Murat C."/>
            <person name="Riley R."/>
            <person name="Ohm R."/>
            <person name="Sun H."/>
            <person name="Tunlid A."/>
            <person name="Henrissat B."/>
            <person name="Grigoriev I.V."/>
            <person name="Hibbett D.S."/>
            <person name="Martin F."/>
        </authorList>
    </citation>
    <scope>NUCLEOTIDE SEQUENCE [LARGE SCALE GENOMIC DNA]</scope>
    <source>
        <strain evidence="2">LaAM-08-1</strain>
    </source>
</reference>
<reference evidence="1 2" key="1">
    <citation type="submission" date="2014-04" db="EMBL/GenBank/DDBJ databases">
        <authorList>
            <consortium name="DOE Joint Genome Institute"/>
            <person name="Kuo A."/>
            <person name="Kohler A."/>
            <person name="Nagy L.G."/>
            <person name="Floudas D."/>
            <person name="Copeland A."/>
            <person name="Barry K.W."/>
            <person name="Cichocki N."/>
            <person name="Veneault-Fourrey C."/>
            <person name="LaButti K."/>
            <person name="Lindquist E.A."/>
            <person name="Lipzen A."/>
            <person name="Lundell T."/>
            <person name="Morin E."/>
            <person name="Murat C."/>
            <person name="Sun H."/>
            <person name="Tunlid A."/>
            <person name="Henrissat B."/>
            <person name="Grigoriev I.V."/>
            <person name="Hibbett D.S."/>
            <person name="Martin F."/>
            <person name="Nordberg H.P."/>
            <person name="Cantor M.N."/>
            <person name="Hua S.X."/>
        </authorList>
    </citation>
    <scope>NUCLEOTIDE SEQUENCE [LARGE SCALE GENOMIC DNA]</scope>
    <source>
        <strain evidence="1 2">LaAM-08-1</strain>
    </source>
</reference>
<dbReference type="HOGENOM" id="CLU_2996811_0_0_1"/>
<organism evidence="1 2">
    <name type="scientific">Laccaria amethystina LaAM-08-1</name>
    <dbReference type="NCBI Taxonomy" id="1095629"/>
    <lineage>
        <taxon>Eukaryota</taxon>
        <taxon>Fungi</taxon>
        <taxon>Dikarya</taxon>
        <taxon>Basidiomycota</taxon>
        <taxon>Agaricomycotina</taxon>
        <taxon>Agaricomycetes</taxon>
        <taxon>Agaricomycetidae</taxon>
        <taxon>Agaricales</taxon>
        <taxon>Agaricineae</taxon>
        <taxon>Hydnangiaceae</taxon>
        <taxon>Laccaria</taxon>
    </lineage>
</organism>
<name>A0A0C9WLG5_9AGAR</name>
<dbReference type="Proteomes" id="UP000054477">
    <property type="component" value="Unassembled WGS sequence"/>
</dbReference>
<dbReference type="EMBL" id="KN838699">
    <property type="protein sequence ID" value="KIJ97234.1"/>
    <property type="molecule type" value="Genomic_DNA"/>
</dbReference>
<gene>
    <name evidence="1" type="ORF">K443DRAFT_681710</name>
</gene>
<proteinExistence type="predicted"/>
<feature type="non-terminal residue" evidence="1">
    <location>
        <position position="1"/>
    </location>
</feature>
<evidence type="ECO:0000313" key="1">
    <source>
        <dbReference type="EMBL" id="KIJ97234.1"/>
    </source>
</evidence>
<accession>A0A0C9WLG5</accession>
<protein>
    <submittedName>
        <fullName evidence="1">Uncharacterized protein</fullName>
    </submittedName>
</protein>
<evidence type="ECO:0000313" key="2">
    <source>
        <dbReference type="Proteomes" id="UP000054477"/>
    </source>
</evidence>